<reference evidence="2" key="1">
    <citation type="submission" date="2020-11" db="EMBL/GenBank/DDBJ databases">
        <title>Enhanced detection system for hospital associated transmission using whole genome sequencing surveillance.</title>
        <authorList>
            <person name="Harrison L.H."/>
            <person name="Van Tyne D."/>
            <person name="Marsh J.W."/>
            <person name="Griffith M.P."/>
            <person name="Snyder D.J."/>
            <person name="Cooper V.S."/>
            <person name="Mustapha M."/>
        </authorList>
    </citation>
    <scope>NUCLEOTIDE SEQUENCE</scope>
    <source>
        <strain evidence="2">STEN00092</strain>
    </source>
</reference>
<evidence type="ECO:0000313" key="2">
    <source>
        <dbReference type="EMBL" id="MBH1639497.1"/>
    </source>
</evidence>
<comment type="caution">
    <text evidence="2">The sequence shown here is derived from an EMBL/GenBank/DDBJ whole genome shotgun (WGS) entry which is preliminary data.</text>
</comment>
<feature type="region of interest" description="Disordered" evidence="1">
    <location>
        <begin position="25"/>
        <end position="67"/>
    </location>
</feature>
<accession>A0AA40XYU5</accession>
<sequence>MNTGTPVDRKDRIAQEIGLFMQQYARKAQRHTGPNDRPYDRKLEARLKRLPPEELGRLLSGEEDDDD</sequence>
<gene>
    <name evidence="2" type="ORF">I5U57_08580</name>
</gene>
<protein>
    <submittedName>
        <fullName evidence="2">Uncharacterized protein</fullName>
    </submittedName>
</protein>
<evidence type="ECO:0000313" key="3">
    <source>
        <dbReference type="Proteomes" id="UP000616785"/>
    </source>
</evidence>
<proteinExistence type="predicted"/>
<dbReference type="Proteomes" id="UP000616785">
    <property type="component" value="Unassembled WGS sequence"/>
</dbReference>
<name>A0AA40XYU5_STEMA</name>
<feature type="compositionally biased region" description="Basic and acidic residues" evidence="1">
    <location>
        <begin position="33"/>
        <end position="56"/>
    </location>
</feature>
<dbReference type="AlphaFoldDB" id="A0AA40XYU5"/>
<evidence type="ECO:0000256" key="1">
    <source>
        <dbReference type="SAM" id="MobiDB-lite"/>
    </source>
</evidence>
<organism evidence="2 3">
    <name type="scientific">Stenotrophomonas maltophilia</name>
    <name type="common">Pseudomonas maltophilia</name>
    <name type="synonym">Xanthomonas maltophilia</name>
    <dbReference type="NCBI Taxonomy" id="40324"/>
    <lineage>
        <taxon>Bacteria</taxon>
        <taxon>Pseudomonadati</taxon>
        <taxon>Pseudomonadota</taxon>
        <taxon>Gammaproteobacteria</taxon>
        <taxon>Lysobacterales</taxon>
        <taxon>Lysobacteraceae</taxon>
        <taxon>Stenotrophomonas</taxon>
        <taxon>Stenotrophomonas maltophilia group</taxon>
    </lineage>
</organism>
<dbReference type="EMBL" id="JADUNO010000021">
    <property type="protein sequence ID" value="MBH1639497.1"/>
    <property type="molecule type" value="Genomic_DNA"/>
</dbReference>